<feature type="compositionally biased region" description="Basic and acidic residues" evidence="1">
    <location>
        <begin position="116"/>
        <end position="136"/>
    </location>
</feature>
<feature type="compositionally biased region" description="Basic residues" evidence="1">
    <location>
        <begin position="15"/>
        <end position="27"/>
    </location>
</feature>
<feature type="region of interest" description="Disordered" evidence="1">
    <location>
        <begin position="1"/>
        <end position="235"/>
    </location>
</feature>
<feature type="compositionally biased region" description="Low complexity" evidence="1">
    <location>
        <begin position="177"/>
        <end position="196"/>
    </location>
</feature>
<protein>
    <submittedName>
        <fullName evidence="2">Uncharacterized protein</fullName>
    </submittedName>
</protein>
<evidence type="ECO:0000313" key="3">
    <source>
        <dbReference type="Proteomes" id="UP001054945"/>
    </source>
</evidence>
<feature type="compositionally biased region" description="Basic residues" evidence="1">
    <location>
        <begin position="87"/>
        <end position="96"/>
    </location>
</feature>
<dbReference type="Proteomes" id="UP001054945">
    <property type="component" value="Unassembled WGS sequence"/>
</dbReference>
<proteinExistence type="predicted"/>
<feature type="compositionally biased region" description="Basic residues" evidence="1">
    <location>
        <begin position="53"/>
        <end position="76"/>
    </location>
</feature>
<evidence type="ECO:0000313" key="2">
    <source>
        <dbReference type="EMBL" id="GIY61164.1"/>
    </source>
</evidence>
<feature type="compositionally biased region" description="Basic residues" evidence="1">
    <location>
        <begin position="137"/>
        <end position="171"/>
    </location>
</feature>
<feature type="region of interest" description="Disordered" evidence="1">
    <location>
        <begin position="282"/>
        <end position="313"/>
    </location>
</feature>
<evidence type="ECO:0000256" key="1">
    <source>
        <dbReference type="SAM" id="MobiDB-lite"/>
    </source>
</evidence>
<organism evidence="2 3">
    <name type="scientific">Caerostris extrusa</name>
    <name type="common">Bark spider</name>
    <name type="synonym">Caerostris bankana</name>
    <dbReference type="NCBI Taxonomy" id="172846"/>
    <lineage>
        <taxon>Eukaryota</taxon>
        <taxon>Metazoa</taxon>
        <taxon>Ecdysozoa</taxon>
        <taxon>Arthropoda</taxon>
        <taxon>Chelicerata</taxon>
        <taxon>Arachnida</taxon>
        <taxon>Araneae</taxon>
        <taxon>Araneomorphae</taxon>
        <taxon>Entelegynae</taxon>
        <taxon>Araneoidea</taxon>
        <taxon>Araneidae</taxon>
        <taxon>Caerostris</taxon>
    </lineage>
</organism>
<keyword evidence="3" id="KW-1185">Reference proteome</keyword>
<dbReference type="AlphaFoldDB" id="A0AAV4UTR4"/>
<feature type="compositionally biased region" description="Basic and acidic residues" evidence="1">
    <location>
        <begin position="197"/>
        <end position="210"/>
    </location>
</feature>
<feature type="compositionally biased region" description="Polar residues" evidence="1">
    <location>
        <begin position="287"/>
        <end position="299"/>
    </location>
</feature>
<reference evidence="2 3" key="1">
    <citation type="submission" date="2021-06" db="EMBL/GenBank/DDBJ databases">
        <title>Caerostris extrusa draft genome.</title>
        <authorList>
            <person name="Kono N."/>
            <person name="Arakawa K."/>
        </authorList>
    </citation>
    <scope>NUCLEOTIDE SEQUENCE [LARGE SCALE GENOMIC DNA]</scope>
</reference>
<accession>A0AAV4UTR4</accession>
<name>A0AAV4UTR4_CAEEX</name>
<gene>
    <name evidence="2" type="primary">AVEN_152482_1</name>
    <name evidence="2" type="ORF">CEXT_22141</name>
</gene>
<feature type="compositionally biased region" description="Basic and acidic residues" evidence="1">
    <location>
        <begin position="226"/>
        <end position="235"/>
    </location>
</feature>
<sequence length="348" mass="40390">MPRYGSDSDGSRDRSWRKKTKKSRRRSSSSSSSRNSCDYDERVKSCHQSGSRSKMRRKRRSRSRDHRVRSRSRSKSRREQKSYSRDHKGRSRSHSGNRKDLSKSPLRSRKHRSRSYSKDRNSRSRSRERDGSSCKTDKKKYQRRHSPAKHKHRKRDRTSHSHSREKKSRSRSRSDSHSQSSRISKVNSRSSSVSPQKVEKGSDKRGKNESEGILSGKLQAAANSDNLKKEKDVFKDNKSVSESLVELAVDDQKRVKAIEDINASSFVQQDFKSTRVWGKNKYEAPADSTQNGADTNSSDGKVHVKMDDSWKNDPEKLVHPQLLEGCQEKIEKWKETLARLRRIQVDMQ</sequence>
<comment type="caution">
    <text evidence="2">The sequence shown here is derived from an EMBL/GenBank/DDBJ whole genome shotgun (WGS) entry which is preliminary data.</text>
</comment>
<dbReference type="EMBL" id="BPLR01013435">
    <property type="protein sequence ID" value="GIY61164.1"/>
    <property type="molecule type" value="Genomic_DNA"/>
</dbReference>
<feature type="compositionally biased region" description="Basic and acidic residues" evidence="1">
    <location>
        <begin position="77"/>
        <end position="86"/>
    </location>
</feature>
<feature type="compositionally biased region" description="Basic and acidic residues" evidence="1">
    <location>
        <begin position="300"/>
        <end position="313"/>
    </location>
</feature>
<feature type="compositionally biased region" description="Basic residues" evidence="1">
    <location>
        <begin position="106"/>
        <end position="115"/>
    </location>
</feature>